<sequence>MGSRLQDVERWTNIGGPIPVGARPIYSSSAVQISRINKQGVVERIRIISKSPNQAMHSIPINFQQVLSTIPSSISPPSSGNSTARPSLAFPMRPSLIAQSTLPNHFNL</sequence>
<dbReference type="AlphaFoldDB" id="A0A9Q3CIT5"/>
<organism evidence="1 2">
    <name type="scientific">Austropuccinia psidii MF-1</name>
    <dbReference type="NCBI Taxonomy" id="1389203"/>
    <lineage>
        <taxon>Eukaryota</taxon>
        <taxon>Fungi</taxon>
        <taxon>Dikarya</taxon>
        <taxon>Basidiomycota</taxon>
        <taxon>Pucciniomycotina</taxon>
        <taxon>Pucciniomycetes</taxon>
        <taxon>Pucciniales</taxon>
        <taxon>Sphaerophragmiaceae</taxon>
        <taxon>Austropuccinia</taxon>
    </lineage>
</organism>
<dbReference type="Proteomes" id="UP000765509">
    <property type="component" value="Unassembled WGS sequence"/>
</dbReference>
<gene>
    <name evidence="1" type="ORF">O181_025819</name>
</gene>
<evidence type="ECO:0000313" key="2">
    <source>
        <dbReference type="Proteomes" id="UP000765509"/>
    </source>
</evidence>
<proteinExistence type="predicted"/>
<keyword evidence="2" id="KW-1185">Reference proteome</keyword>
<reference evidence="1" key="1">
    <citation type="submission" date="2021-03" db="EMBL/GenBank/DDBJ databases">
        <title>Draft genome sequence of rust myrtle Austropuccinia psidii MF-1, a brazilian biotype.</title>
        <authorList>
            <person name="Quecine M.C."/>
            <person name="Pachon D.M.R."/>
            <person name="Bonatelli M.L."/>
            <person name="Correr F.H."/>
            <person name="Franceschini L.M."/>
            <person name="Leite T.F."/>
            <person name="Margarido G.R.A."/>
            <person name="Almeida C.A."/>
            <person name="Ferrarezi J.A."/>
            <person name="Labate C.A."/>
        </authorList>
    </citation>
    <scope>NUCLEOTIDE SEQUENCE</scope>
    <source>
        <strain evidence="1">MF-1</strain>
    </source>
</reference>
<dbReference type="EMBL" id="AVOT02008480">
    <property type="protein sequence ID" value="MBW0486104.1"/>
    <property type="molecule type" value="Genomic_DNA"/>
</dbReference>
<accession>A0A9Q3CIT5</accession>
<name>A0A9Q3CIT5_9BASI</name>
<evidence type="ECO:0000313" key="1">
    <source>
        <dbReference type="EMBL" id="MBW0486104.1"/>
    </source>
</evidence>
<protein>
    <submittedName>
        <fullName evidence="1">Uncharacterized protein</fullName>
    </submittedName>
</protein>
<comment type="caution">
    <text evidence="1">The sequence shown here is derived from an EMBL/GenBank/DDBJ whole genome shotgun (WGS) entry which is preliminary data.</text>
</comment>